<dbReference type="GO" id="GO:0008410">
    <property type="term" value="F:CoA-transferase activity"/>
    <property type="evidence" value="ECO:0007669"/>
    <property type="project" value="TreeGrafter"/>
</dbReference>
<dbReference type="PANTHER" id="PTHR48207:SF3">
    <property type="entry name" value="SUCCINATE--HYDROXYMETHYLGLUTARATE COA-TRANSFERASE"/>
    <property type="match status" value="1"/>
</dbReference>
<dbReference type="AlphaFoldDB" id="A0A848HDT5"/>
<sequence length="405" mass="42431">METKTALPPPLEGIRVVELGNYIAGPGTAMALGDLGAEVLKIESLEGDAGRTTGHFGHAMLRAYNRDKKSIALDLRKPHGIAVARRLIARADVLVQNLRPGAVEALGLGADQLRAEHPGLIHVSLAGFPASSPSRDRPGYDIAAQAESGLMSVTGEADGEPQRVGATIVDVASTQVAAQAILAALFRRVRTGAGETIRVSLLEVALHLQQPNWSDYLVRGVEPQRSGNGQPMCAPAADLFRTRDGTVVVSAYVQAHWTRLCEAIGAPELAKDPLLATNELRVANRPAMKAAVGAKLSLLSTAECVDLLTRKGIVVAVVRSYAEARASEDFRASGMVVDVAPGEGGTPGHAGFGLPFEMVDTPRRPTRAAPALGAHTEEVLREAGYGEDEIAALCEAGVVKALAPA</sequence>
<proteinExistence type="predicted"/>
<dbReference type="InterPro" id="IPR023606">
    <property type="entry name" value="CoA-Trfase_III_dom_1_sf"/>
</dbReference>
<dbReference type="SUPFAM" id="SSF89796">
    <property type="entry name" value="CoA-transferase family III (CaiB/BaiF)"/>
    <property type="match status" value="1"/>
</dbReference>
<organism evidence="2 3">
    <name type="scientific">Ramlibacter agri</name>
    <dbReference type="NCBI Taxonomy" id="2728837"/>
    <lineage>
        <taxon>Bacteria</taxon>
        <taxon>Pseudomonadati</taxon>
        <taxon>Pseudomonadota</taxon>
        <taxon>Betaproteobacteria</taxon>
        <taxon>Burkholderiales</taxon>
        <taxon>Comamonadaceae</taxon>
        <taxon>Ramlibacter</taxon>
    </lineage>
</organism>
<dbReference type="InterPro" id="IPR050483">
    <property type="entry name" value="CoA-transferase_III_domain"/>
</dbReference>
<name>A0A848HDT5_9BURK</name>
<dbReference type="Proteomes" id="UP000541185">
    <property type="component" value="Unassembled WGS sequence"/>
</dbReference>
<accession>A0A848HDT5</accession>
<dbReference type="EMBL" id="JABBFX010000003">
    <property type="protein sequence ID" value="NML47640.1"/>
    <property type="molecule type" value="Genomic_DNA"/>
</dbReference>
<dbReference type="RefSeq" id="WP_169421906.1">
    <property type="nucleotide sequence ID" value="NZ_JABBFX010000003.1"/>
</dbReference>
<gene>
    <name evidence="2" type="ORF">HHL11_28075</name>
</gene>
<comment type="caution">
    <text evidence="2">The sequence shown here is derived from an EMBL/GenBank/DDBJ whole genome shotgun (WGS) entry which is preliminary data.</text>
</comment>
<dbReference type="InterPro" id="IPR003673">
    <property type="entry name" value="CoA-Trfase_fam_III"/>
</dbReference>
<dbReference type="Gene3D" id="3.30.1540.10">
    <property type="entry name" value="formyl-coa transferase, domain 3"/>
    <property type="match status" value="1"/>
</dbReference>
<dbReference type="InterPro" id="IPR044855">
    <property type="entry name" value="CoA-Trfase_III_dom3_sf"/>
</dbReference>
<keyword evidence="3" id="KW-1185">Reference proteome</keyword>
<evidence type="ECO:0000256" key="1">
    <source>
        <dbReference type="ARBA" id="ARBA00022679"/>
    </source>
</evidence>
<evidence type="ECO:0000313" key="3">
    <source>
        <dbReference type="Proteomes" id="UP000541185"/>
    </source>
</evidence>
<evidence type="ECO:0000313" key="2">
    <source>
        <dbReference type="EMBL" id="NML47640.1"/>
    </source>
</evidence>
<keyword evidence="1 2" id="KW-0808">Transferase</keyword>
<protein>
    <submittedName>
        <fullName evidence="2">CoA transferase</fullName>
    </submittedName>
</protein>
<dbReference type="Pfam" id="PF02515">
    <property type="entry name" value="CoA_transf_3"/>
    <property type="match status" value="1"/>
</dbReference>
<reference evidence="2 3" key="1">
    <citation type="submission" date="2020-04" db="EMBL/GenBank/DDBJ databases">
        <title>Ramlibacter sp. G-1-2-2 isolated from soil.</title>
        <authorList>
            <person name="Dahal R.H."/>
        </authorList>
    </citation>
    <scope>NUCLEOTIDE SEQUENCE [LARGE SCALE GENOMIC DNA]</scope>
    <source>
        <strain evidence="2 3">G-1-2-2</strain>
    </source>
</reference>
<dbReference type="PANTHER" id="PTHR48207">
    <property type="entry name" value="SUCCINATE--HYDROXYMETHYLGLUTARATE COA-TRANSFERASE"/>
    <property type="match status" value="1"/>
</dbReference>
<dbReference type="Gene3D" id="3.40.50.10540">
    <property type="entry name" value="Crotonobetainyl-coa:carnitine coa-transferase, domain 1"/>
    <property type="match status" value="1"/>
</dbReference>